<dbReference type="Gene3D" id="3.40.50.12780">
    <property type="entry name" value="N-terminal domain of ligase-like"/>
    <property type="match status" value="1"/>
</dbReference>
<name>A0A7U5S9T8_VIBAN</name>
<evidence type="ECO:0000313" key="4">
    <source>
        <dbReference type="Proteomes" id="UP000256923"/>
    </source>
</evidence>
<dbReference type="InterPro" id="IPR050237">
    <property type="entry name" value="ATP-dep_AMP-bd_enzyme"/>
</dbReference>
<proteinExistence type="predicted"/>
<organism evidence="3 4">
    <name type="scientific">Vibrio anguillarum</name>
    <name type="common">Listonella anguillarum</name>
    <dbReference type="NCBI Taxonomy" id="55601"/>
    <lineage>
        <taxon>Bacteria</taxon>
        <taxon>Pseudomonadati</taxon>
        <taxon>Pseudomonadota</taxon>
        <taxon>Gammaproteobacteria</taxon>
        <taxon>Vibrionales</taxon>
        <taxon>Vibrionaceae</taxon>
        <taxon>Vibrio</taxon>
    </lineage>
</organism>
<protein>
    <submittedName>
        <fullName evidence="3">Long-chain fatty acid--CoA ligase</fullName>
    </submittedName>
</protein>
<dbReference type="InterPro" id="IPR020845">
    <property type="entry name" value="AMP-binding_CS"/>
</dbReference>
<dbReference type="AlphaFoldDB" id="A0A7U5S9T8"/>
<keyword evidence="1 3" id="KW-0436">Ligase</keyword>
<dbReference type="RefSeq" id="WP_081245310.1">
    <property type="nucleotide sequence ID" value="NZ_CP023054.1"/>
</dbReference>
<evidence type="ECO:0000256" key="1">
    <source>
        <dbReference type="ARBA" id="ARBA00022598"/>
    </source>
</evidence>
<feature type="domain" description="AMP-dependent synthetase/ligase" evidence="2">
    <location>
        <begin position="9"/>
        <end position="336"/>
    </location>
</feature>
<dbReference type="PANTHER" id="PTHR43767:SF8">
    <property type="entry name" value="LONG-CHAIN-FATTY-ACID--COA LIGASE"/>
    <property type="match status" value="1"/>
</dbReference>
<evidence type="ECO:0000313" key="3">
    <source>
        <dbReference type="EMBL" id="AZS23994.1"/>
    </source>
</evidence>
<sequence>MNRILSALHQHAQQKPDSIAFIGHNAKQEKIALSYQQLLEKVEATARTLCQWQVQRIALKAENSLDWVIIDLAAMHAKIVLVPVPTFFSKAQVEHLLYESGVDVCLGDWPTLGEPFSTLSHLPAFVYLANPSAQVLPLTQKITFTSGSTGTPKGVCLSDENMQAVTLAIAEKMSAQVERHLVMLPLSTLLENITGVYVPLILGVTSTVVFGSEVGLTGSSQFCGATFALALQQFQPSSLVLTPALLLALIEVVKQSPALALPLRWVAVGGARVAPQLIDAARQLGIPAFEGYGLSESASVVSMNTPQQNQPGSCGQVLSHLQVSLAQDGELLVKGNTALGYLGEPFSHEWLSTGDMATIDDEGFLTIIGRKKNLIITSFGRNVAPEWIESQALALIAHHRFVVVGDGQAGLTAVSDSPLPDLVTRVQQLNSVLPDYAHITQLWLVSDIHCWQKWLTANGRPKRLAIENALQEARLARHTTNPQTVFISIPSFYSMAEEL</sequence>
<reference evidence="3 4" key="1">
    <citation type="submission" date="2018-12" db="EMBL/GenBank/DDBJ databases">
        <title>Characterization and Draft Genome of Vibrio anguillarum J360 Marine Pathogen Isolated from an Outbreak in Lumpfish (Cyclopterus lumpus).</title>
        <authorList>
            <person name="Vasquez J.I."/>
            <person name="Cao T."/>
            <person name="Chakraborty S."/>
            <person name="Gnanagobal H."/>
            <person name="Wescot J."/>
            <person name="Boyce D."/>
            <person name="Santander J."/>
        </authorList>
    </citation>
    <scope>NUCLEOTIDE SEQUENCE [LARGE SCALE GENOMIC DNA]</scope>
    <source>
        <strain evidence="3 4">J360</strain>
    </source>
</reference>
<dbReference type="PANTHER" id="PTHR43767">
    <property type="entry name" value="LONG-CHAIN-FATTY-ACID--COA LIGASE"/>
    <property type="match status" value="1"/>
</dbReference>
<dbReference type="InterPro" id="IPR000873">
    <property type="entry name" value="AMP-dep_synth/lig_dom"/>
</dbReference>
<dbReference type="InterPro" id="IPR042099">
    <property type="entry name" value="ANL_N_sf"/>
</dbReference>
<dbReference type="SUPFAM" id="SSF56801">
    <property type="entry name" value="Acetyl-CoA synthetase-like"/>
    <property type="match status" value="1"/>
</dbReference>
<dbReference type="Proteomes" id="UP000256923">
    <property type="component" value="Chromosome 1"/>
</dbReference>
<dbReference type="GO" id="GO:0016874">
    <property type="term" value="F:ligase activity"/>
    <property type="evidence" value="ECO:0007669"/>
    <property type="project" value="UniProtKB-KW"/>
</dbReference>
<dbReference type="PROSITE" id="PS00455">
    <property type="entry name" value="AMP_BINDING"/>
    <property type="match status" value="1"/>
</dbReference>
<gene>
    <name evidence="3" type="ORF">DYL72_02230</name>
</gene>
<evidence type="ECO:0000259" key="2">
    <source>
        <dbReference type="Pfam" id="PF00501"/>
    </source>
</evidence>
<accession>A0A7U5S9T8</accession>
<dbReference type="EMBL" id="CP034672">
    <property type="protein sequence ID" value="AZS23994.1"/>
    <property type="molecule type" value="Genomic_DNA"/>
</dbReference>
<dbReference type="Pfam" id="PF00501">
    <property type="entry name" value="AMP-binding"/>
    <property type="match status" value="1"/>
</dbReference>